<comment type="similarity">
    <text evidence="4">Belongs to the paralemmin family.</text>
</comment>
<evidence type="ECO:0000256" key="10">
    <source>
        <dbReference type="SAM" id="Coils"/>
    </source>
</evidence>
<dbReference type="AlphaFoldDB" id="A0A6J2V2L4"/>
<evidence type="ECO:0000256" key="6">
    <source>
        <dbReference type="ARBA" id="ARBA00023018"/>
    </source>
</evidence>
<keyword evidence="7 10" id="KW-0175">Coiled coil</keyword>
<dbReference type="GO" id="GO:0005737">
    <property type="term" value="C:cytoplasm"/>
    <property type="evidence" value="ECO:0007669"/>
    <property type="project" value="UniProtKB-SubCell"/>
</dbReference>
<dbReference type="PANTHER" id="PTHR46881">
    <property type="entry name" value="PALMDELPHIN"/>
    <property type="match status" value="1"/>
</dbReference>
<feature type="region of interest" description="Disordered" evidence="11">
    <location>
        <begin position="261"/>
        <end position="331"/>
    </location>
</feature>
<dbReference type="CTD" id="100000814"/>
<keyword evidence="12" id="KW-1185">Reference proteome</keyword>
<evidence type="ECO:0000256" key="7">
    <source>
        <dbReference type="ARBA" id="ARBA00023054"/>
    </source>
</evidence>
<dbReference type="Pfam" id="PF03285">
    <property type="entry name" value="Paralemmin"/>
    <property type="match status" value="2"/>
</dbReference>
<accession>A0A6J2V2L4</accession>
<evidence type="ECO:0000256" key="2">
    <source>
        <dbReference type="ARBA" id="ARBA00004496"/>
    </source>
</evidence>
<dbReference type="RefSeq" id="XP_030626012.1">
    <property type="nucleotide sequence ID" value="XM_030770152.1"/>
</dbReference>
<dbReference type="InterPro" id="IPR004965">
    <property type="entry name" value="Paralemmin"/>
</dbReference>
<protein>
    <recommendedName>
        <fullName evidence="9">Palmdelphin</fullName>
    </recommendedName>
</protein>
<evidence type="ECO:0000256" key="11">
    <source>
        <dbReference type="SAM" id="MobiDB-lite"/>
    </source>
</evidence>
<gene>
    <name evidence="13" type="primary">palmdb</name>
</gene>
<keyword evidence="6" id="KW-0770">Synapse</keyword>
<dbReference type="Proteomes" id="UP000504632">
    <property type="component" value="Chromosome 3"/>
</dbReference>
<keyword evidence="8" id="KW-0966">Cell projection</keyword>
<feature type="compositionally biased region" description="Polar residues" evidence="11">
    <location>
        <begin position="319"/>
        <end position="331"/>
    </location>
</feature>
<feature type="compositionally biased region" description="Low complexity" evidence="11">
    <location>
        <begin position="263"/>
        <end position="286"/>
    </location>
</feature>
<evidence type="ECO:0000256" key="1">
    <source>
        <dbReference type="ARBA" id="ARBA00004279"/>
    </source>
</evidence>
<evidence type="ECO:0000256" key="8">
    <source>
        <dbReference type="ARBA" id="ARBA00023273"/>
    </source>
</evidence>
<evidence type="ECO:0000313" key="13">
    <source>
        <dbReference type="RefSeq" id="XP_030626012.1"/>
    </source>
</evidence>
<keyword evidence="5" id="KW-0963">Cytoplasm</keyword>
<reference evidence="13" key="1">
    <citation type="submission" date="2025-08" db="UniProtKB">
        <authorList>
            <consortium name="RefSeq"/>
        </authorList>
    </citation>
    <scope>IDENTIFICATION</scope>
</reference>
<dbReference type="GO" id="GO:0016020">
    <property type="term" value="C:membrane"/>
    <property type="evidence" value="ECO:0007669"/>
    <property type="project" value="InterPro"/>
</dbReference>
<evidence type="ECO:0000256" key="5">
    <source>
        <dbReference type="ARBA" id="ARBA00022490"/>
    </source>
</evidence>
<dbReference type="GO" id="GO:0043197">
    <property type="term" value="C:dendritic spine"/>
    <property type="evidence" value="ECO:0007669"/>
    <property type="project" value="UniProtKB-SubCell"/>
</dbReference>
<proteinExistence type="inferred from homology"/>
<dbReference type="PANTHER" id="PTHR46881:SF1">
    <property type="entry name" value="PALMDELPHIN"/>
    <property type="match status" value="1"/>
</dbReference>
<name>A0A6J2V2L4_CHACN</name>
<evidence type="ECO:0000256" key="3">
    <source>
        <dbReference type="ARBA" id="ARBA00004552"/>
    </source>
</evidence>
<evidence type="ECO:0000256" key="4">
    <source>
        <dbReference type="ARBA" id="ARBA00005756"/>
    </source>
</evidence>
<organism evidence="12 13">
    <name type="scientific">Chanos chanos</name>
    <name type="common">Milkfish</name>
    <name type="synonym">Mugil chanos</name>
    <dbReference type="NCBI Taxonomy" id="29144"/>
    <lineage>
        <taxon>Eukaryota</taxon>
        <taxon>Metazoa</taxon>
        <taxon>Chordata</taxon>
        <taxon>Craniata</taxon>
        <taxon>Vertebrata</taxon>
        <taxon>Euteleostomi</taxon>
        <taxon>Actinopterygii</taxon>
        <taxon>Neopterygii</taxon>
        <taxon>Teleostei</taxon>
        <taxon>Ostariophysi</taxon>
        <taxon>Gonorynchiformes</taxon>
        <taxon>Chanidae</taxon>
        <taxon>Chanos</taxon>
    </lineage>
</organism>
<evidence type="ECO:0000313" key="12">
    <source>
        <dbReference type="Proteomes" id="UP000504632"/>
    </source>
</evidence>
<evidence type="ECO:0000256" key="9">
    <source>
        <dbReference type="ARBA" id="ARBA00040857"/>
    </source>
</evidence>
<feature type="coiled-coil region" evidence="10">
    <location>
        <begin position="17"/>
        <end position="104"/>
    </location>
</feature>
<dbReference type="GeneID" id="115808704"/>
<sequence length="525" mass="59183">MEEADLLRERLQAITDKRRVQEDIAKKRREIEEEKLNLQYLKKKSLREQWLMDGLSPQSEEELEAMRTQAQDDQEQTRLLQRNIERIEREIKALETQEMEISSNEVLILKRLKEVEKTPEDIIKEVNADIPREPVQYLYAAIPDMPKSYTPSLLRKFSTPERQTDSELSKKAMYAMEISVEKNMRTGKSQVLSSATVTPQQFQQRGIKVYDDGRKSVYALSSDGQVTENGMDELSPVEVEELLLKASEKKLPSDVVYHEPVFSSPYSRSSTPRRSDRSYSSPAPADFCPASDSPSPFQPDDGEEPGVQSEGEGRLSPTHIPNSKTNQLSCSKISANQSPCYESEMNLANGGVGGMRDTSRLSPANFAGPDSEECHRLTPVADSGLGLGRFSPLYSKEDSGLNLMNSLPSDIDPNGPITMIFMGYQKAESDEEDEGIQAELVVIGNDDEEDYEEPPLSYHPEGYHSKIFQPSKNNVFRSEIKPSGLRKHADLHHNPYLDEQMDKWGTEDSTTTALRMKVAHLGKQA</sequence>
<dbReference type="GO" id="GO:0008360">
    <property type="term" value="P:regulation of cell shape"/>
    <property type="evidence" value="ECO:0007669"/>
    <property type="project" value="InterPro"/>
</dbReference>
<comment type="subcellular location">
    <subcellularLocation>
        <location evidence="1">Cell projection</location>
        <location evidence="1">Dendrite</location>
    </subcellularLocation>
    <subcellularLocation>
        <location evidence="3">Cell projection</location>
        <location evidence="3">Dendritic spine</location>
    </subcellularLocation>
    <subcellularLocation>
        <location evidence="2">Cytoplasm</location>
    </subcellularLocation>
</comment>